<evidence type="ECO:0000313" key="3">
    <source>
        <dbReference type="Proteomes" id="UP000198397"/>
    </source>
</evidence>
<dbReference type="AlphaFoldDB" id="A0A238VTZ3"/>
<proteinExistence type="predicted"/>
<sequence>MPYEHQPAHQTPGAGHVDSRYEPPVATDTVDGTPKGELAAGEPIGGCL</sequence>
<protein>
    <submittedName>
        <fullName evidence="2">Uncharacterized protein</fullName>
    </submittedName>
</protein>
<keyword evidence="3" id="KW-1185">Reference proteome</keyword>
<gene>
    <name evidence="2" type="ORF">SAMN06264855_10479</name>
</gene>
<feature type="region of interest" description="Disordered" evidence="1">
    <location>
        <begin position="1"/>
        <end position="48"/>
    </location>
</feature>
<dbReference type="RefSeq" id="WP_179213593.1">
    <property type="nucleotide sequence ID" value="NZ_FZNQ01000004.1"/>
</dbReference>
<evidence type="ECO:0000313" key="2">
    <source>
        <dbReference type="EMBL" id="SNR37792.1"/>
    </source>
</evidence>
<reference evidence="2 3" key="1">
    <citation type="submission" date="2017-06" db="EMBL/GenBank/DDBJ databases">
        <authorList>
            <person name="Kim H.J."/>
            <person name="Triplett B.A."/>
        </authorList>
    </citation>
    <scope>NUCLEOTIDE SEQUENCE [LARGE SCALE GENOMIC DNA]</scope>
    <source>
        <strain evidence="2 3">DSM 8800</strain>
    </source>
</reference>
<dbReference type="Proteomes" id="UP000198397">
    <property type="component" value="Unassembled WGS sequence"/>
</dbReference>
<evidence type="ECO:0000256" key="1">
    <source>
        <dbReference type="SAM" id="MobiDB-lite"/>
    </source>
</evidence>
<accession>A0A238VTZ3</accession>
<organism evidence="2 3">
    <name type="scientific">Halorubrum vacuolatum</name>
    <name type="common">Natronobacterium vacuolatum</name>
    <dbReference type="NCBI Taxonomy" id="63740"/>
    <lineage>
        <taxon>Archaea</taxon>
        <taxon>Methanobacteriati</taxon>
        <taxon>Methanobacteriota</taxon>
        <taxon>Stenosarchaea group</taxon>
        <taxon>Halobacteria</taxon>
        <taxon>Halobacteriales</taxon>
        <taxon>Haloferacaceae</taxon>
        <taxon>Halorubrum</taxon>
    </lineage>
</organism>
<name>A0A238VTZ3_HALVU</name>
<dbReference type="EMBL" id="FZNQ01000004">
    <property type="protein sequence ID" value="SNR37792.1"/>
    <property type="molecule type" value="Genomic_DNA"/>
</dbReference>